<gene>
    <name evidence="3" type="primary">yhbO_3</name>
    <name evidence="3" type="ORF">DYBT9275_03627</name>
</gene>
<protein>
    <submittedName>
        <fullName evidence="3">Protein/nucleic acid deglycase 2</fullName>
        <ecNumber evidence="3">3.1.2.-</ecNumber>
    </submittedName>
</protein>
<evidence type="ECO:0000259" key="2">
    <source>
        <dbReference type="Pfam" id="PF01965"/>
    </source>
</evidence>
<organism evidence="3 4">
    <name type="scientific">Dyadobacter helix</name>
    <dbReference type="NCBI Taxonomy" id="2822344"/>
    <lineage>
        <taxon>Bacteria</taxon>
        <taxon>Pseudomonadati</taxon>
        <taxon>Bacteroidota</taxon>
        <taxon>Cytophagia</taxon>
        <taxon>Cytophagales</taxon>
        <taxon>Spirosomataceae</taxon>
        <taxon>Dyadobacter</taxon>
    </lineage>
</organism>
<feature type="domain" description="DJ-1/PfpI" evidence="2">
    <location>
        <begin position="9"/>
        <end position="176"/>
    </location>
</feature>
<dbReference type="SUPFAM" id="SSF52317">
    <property type="entry name" value="Class I glutamine amidotransferase-like"/>
    <property type="match status" value="1"/>
</dbReference>
<dbReference type="InterPro" id="IPR006286">
    <property type="entry name" value="C56_PfpI-like"/>
</dbReference>
<dbReference type="Gene3D" id="3.40.50.880">
    <property type="match status" value="1"/>
</dbReference>
<dbReference type="EC" id="3.1.2.-" evidence="3"/>
<dbReference type="NCBIfam" id="TIGR01382">
    <property type="entry name" value="PfpI"/>
    <property type="match status" value="1"/>
</dbReference>
<evidence type="ECO:0000313" key="4">
    <source>
        <dbReference type="Proteomes" id="UP000680038"/>
    </source>
</evidence>
<sequence length="185" mass="20241">MEQSSGIFKIAILVADGFEQVELTCPVKVLSQTGATIHVISPHKDAVKSWNKVDWGETHRVDVPLAMARPDYYDALLLPGGMMSTDALRTNRIAVDFVRHFFEAGKPVAAICHGPQILIDADVVIGRMLTSNASIRLDLENAGAIWLDGEVVVNNGLITSRTTDDLPAFTRQIMKEFNLEVLPSA</sequence>
<dbReference type="PANTHER" id="PTHR42733">
    <property type="entry name" value="DJ-1 PROTEIN"/>
    <property type="match status" value="1"/>
</dbReference>
<evidence type="ECO:0000256" key="1">
    <source>
        <dbReference type="ARBA" id="ARBA00008542"/>
    </source>
</evidence>
<dbReference type="CDD" id="cd03134">
    <property type="entry name" value="GATase1_PfpI_like"/>
    <property type="match status" value="1"/>
</dbReference>
<reference evidence="3" key="1">
    <citation type="submission" date="2021-04" db="EMBL/GenBank/DDBJ databases">
        <authorList>
            <person name="Rodrigo-Torres L."/>
            <person name="Arahal R. D."/>
            <person name="Lucena T."/>
        </authorList>
    </citation>
    <scope>NUCLEOTIDE SEQUENCE</scope>
    <source>
        <strain evidence="3">CECT 9275</strain>
    </source>
</reference>
<keyword evidence="3" id="KW-0378">Hydrolase</keyword>
<dbReference type="Proteomes" id="UP000680038">
    <property type="component" value="Unassembled WGS sequence"/>
</dbReference>
<accession>A0A916NCN6</accession>
<evidence type="ECO:0000313" key="3">
    <source>
        <dbReference type="EMBL" id="CAG5005675.1"/>
    </source>
</evidence>
<keyword evidence="4" id="KW-1185">Reference proteome</keyword>
<dbReference type="InterPro" id="IPR029062">
    <property type="entry name" value="Class_I_gatase-like"/>
</dbReference>
<comment type="caution">
    <text evidence="3">The sequence shown here is derived from an EMBL/GenBank/DDBJ whole genome shotgun (WGS) entry which is preliminary data.</text>
</comment>
<comment type="similarity">
    <text evidence="1">Belongs to the peptidase C56 family.</text>
</comment>
<dbReference type="Pfam" id="PF01965">
    <property type="entry name" value="DJ-1_PfpI"/>
    <property type="match status" value="1"/>
</dbReference>
<dbReference type="EMBL" id="CAJRAF010000002">
    <property type="protein sequence ID" value="CAG5005675.1"/>
    <property type="molecule type" value="Genomic_DNA"/>
</dbReference>
<dbReference type="RefSeq" id="WP_215240100.1">
    <property type="nucleotide sequence ID" value="NZ_CAJRAF010000002.1"/>
</dbReference>
<dbReference type="GO" id="GO:0016787">
    <property type="term" value="F:hydrolase activity"/>
    <property type="evidence" value="ECO:0007669"/>
    <property type="project" value="UniProtKB-KW"/>
</dbReference>
<dbReference type="PANTHER" id="PTHR42733:SF12">
    <property type="entry name" value="PROTEINASE"/>
    <property type="match status" value="1"/>
</dbReference>
<dbReference type="PROSITE" id="PS51276">
    <property type="entry name" value="PEPTIDASE_C56_PFPI"/>
    <property type="match status" value="1"/>
</dbReference>
<proteinExistence type="inferred from homology"/>
<dbReference type="InterPro" id="IPR002818">
    <property type="entry name" value="DJ-1/PfpI"/>
</dbReference>
<dbReference type="AlphaFoldDB" id="A0A916NCN6"/>
<name>A0A916NCN6_9BACT</name>